<evidence type="ECO:0000259" key="8">
    <source>
        <dbReference type="PROSITE" id="PS51177"/>
    </source>
</evidence>
<dbReference type="EC" id="2.5.1.9" evidence="3"/>
<evidence type="ECO:0000256" key="5">
    <source>
        <dbReference type="ARBA" id="ARBA00022619"/>
    </source>
</evidence>
<accession>X1BD14</accession>
<feature type="domain" description="Lumazine-binding" evidence="8">
    <location>
        <begin position="75"/>
        <end position="171"/>
    </location>
</feature>
<evidence type="ECO:0000256" key="1">
    <source>
        <dbReference type="ARBA" id="ARBA00002803"/>
    </source>
</evidence>
<keyword evidence="6" id="KW-0808">Transferase</keyword>
<proteinExistence type="predicted"/>
<dbReference type="EMBL" id="BART01006794">
    <property type="protein sequence ID" value="GAG69886.1"/>
    <property type="molecule type" value="Genomic_DNA"/>
</dbReference>
<dbReference type="InterPro" id="IPR023366">
    <property type="entry name" value="ATP_synth_asu-like_sf"/>
</dbReference>
<comment type="function">
    <text evidence="1">Catalyzes the dismutation of two molecules of 6,7-dimethyl-8-ribityllumazine, resulting in the formation of riboflavin and 5-amino-6-(D-ribitylamino)uracil.</text>
</comment>
<dbReference type="FunFam" id="2.40.30.20:FF:000004">
    <property type="entry name" value="Riboflavin synthase, alpha subunit"/>
    <property type="match status" value="1"/>
</dbReference>
<name>X1BD14_9ZZZZ</name>
<dbReference type="CDD" id="cd00402">
    <property type="entry name" value="Riboflavin_synthase_like"/>
    <property type="match status" value="1"/>
</dbReference>
<evidence type="ECO:0000313" key="9">
    <source>
        <dbReference type="EMBL" id="GAG69886.1"/>
    </source>
</evidence>
<dbReference type="InterPro" id="IPR026017">
    <property type="entry name" value="Lumazine-bd_dom"/>
</dbReference>
<feature type="domain" description="Lumazine-binding" evidence="8">
    <location>
        <begin position="1"/>
        <end position="74"/>
    </location>
</feature>
<dbReference type="PANTHER" id="PTHR21098:SF0">
    <property type="entry name" value="RIBOFLAVIN SYNTHASE"/>
    <property type="match status" value="1"/>
</dbReference>
<keyword evidence="7" id="KW-0677">Repeat</keyword>
<organism evidence="9">
    <name type="scientific">marine sediment metagenome</name>
    <dbReference type="NCBI Taxonomy" id="412755"/>
    <lineage>
        <taxon>unclassified sequences</taxon>
        <taxon>metagenomes</taxon>
        <taxon>ecological metagenomes</taxon>
    </lineage>
</organism>
<reference evidence="9" key="1">
    <citation type="journal article" date="2014" name="Front. Microbiol.">
        <title>High frequency of phylogenetically diverse reductive dehalogenase-homologous genes in deep subseafloor sedimentary metagenomes.</title>
        <authorList>
            <person name="Kawai M."/>
            <person name="Futagami T."/>
            <person name="Toyoda A."/>
            <person name="Takaki Y."/>
            <person name="Nishi S."/>
            <person name="Hori S."/>
            <person name="Arai W."/>
            <person name="Tsubouchi T."/>
            <person name="Morono Y."/>
            <person name="Uchiyama I."/>
            <person name="Ito T."/>
            <person name="Fujiyama A."/>
            <person name="Inagaki F."/>
            <person name="Takami H."/>
        </authorList>
    </citation>
    <scope>NUCLEOTIDE SEQUENCE</scope>
    <source>
        <strain evidence="9">Expedition CK06-06</strain>
    </source>
</reference>
<sequence length="191" mass="20130">MLTIDLSKPADESKIGDSIAINGVCLTVAKLDGGLATFDISGETLTKSTLGRLKPSSPVNVELAVKATGRFGGHIVQGHIDGAATIKAINKQGQFADIKFAASEELLDQMVVKGSVAVDGISLTIASMNENSFSVAIIPETLKKTTLGTAKIGDAVNIETDIIVKTIKKQLEKILAQEQPLTVEKLRELGF</sequence>
<dbReference type="PROSITE" id="PS51177">
    <property type="entry name" value="LUMAZINE_BIND"/>
    <property type="match status" value="2"/>
</dbReference>
<dbReference type="NCBIfam" id="TIGR00187">
    <property type="entry name" value="ribE"/>
    <property type="match status" value="1"/>
</dbReference>
<dbReference type="InterPro" id="IPR017938">
    <property type="entry name" value="Riboflavin_synthase-like_b-brl"/>
</dbReference>
<comment type="pathway">
    <text evidence="2">Cofactor biosynthesis; riboflavin biosynthesis; riboflavin from 2-hydroxy-3-oxobutyl phosphate and 5-amino-6-(D-ribitylamino)uracil: step 2/2.</text>
</comment>
<evidence type="ECO:0000256" key="6">
    <source>
        <dbReference type="ARBA" id="ARBA00022679"/>
    </source>
</evidence>
<evidence type="ECO:0000256" key="7">
    <source>
        <dbReference type="ARBA" id="ARBA00022737"/>
    </source>
</evidence>
<dbReference type="AlphaFoldDB" id="X1BD14"/>
<dbReference type="SUPFAM" id="SSF63380">
    <property type="entry name" value="Riboflavin synthase domain-like"/>
    <property type="match status" value="2"/>
</dbReference>
<dbReference type="Pfam" id="PF00677">
    <property type="entry name" value="Lum_binding"/>
    <property type="match status" value="2"/>
</dbReference>
<dbReference type="PANTHER" id="PTHR21098">
    <property type="entry name" value="RIBOFLAVIN SYNTHASE ALPHA CHAIN"/>
    <property type="match status" value="1"/>
</dbReference>
<gene>
    <name evidence="9" type="ORF">S01H4_15505</name>
</gene>
<dbReference type="GO" id="GO:0004746">
    <property type="term" value="F:riboflavin synthase activity"/>
    <property type="evidence" value="ECO:0007669"/>
    <property type="project" value="UniProtKB-EC"/>
</dbReference>
<keyword evidence="5" id="KW-0686">Riboflavin biosynthesis</keyword>
<dbReference type="NCBIfam" id="NF006767">
    <property type="entry name" value="PRK09289.1"/>
    <property type="match status" value="1"/>
</dbReference>
<evidence type="ECO:0000256" key="3">
    <source>
        <dbReference type="ARBA" id="ARBA00012827"/>
    </source>
</evidence>
<dbReference type="PIRSF" id="PIRSF000498">
    <property type="entry name" value="Riboflavin_syn_A"/>
    <property type="match status" value="1"/>
</dbReference>
<dbReference type="GO" id="GO:0009231">
    <property type="term" value="P:riboflavin biosynthetic process"/>
    <property type="evidence" value="ECO:0007669"/>
    <property type="project" value="UniProtKB-KW"/>
</dbReference>
<evidence type="ECO:0000256" key="4">
    <source>
        <dbReference type="ARBA" id="ARBA00013950"/>
    </source>
</evidence>
<evidence type="ECO:0000256" key="2">
    <source>
        <dbReference type="ARBA" id="ARBA00004887"/>
    </source>
</evidence>
<dbReference type="InterPro" id="IPR001783">
    <property type="entry name" value="Lumazine-bd"/>
</dbReference>
<protein>
    <recommendedName>
        <fullName evidence="4">Riboflavin synthase</fullName>
        <ecNumber evidence="3">2.5.1.9</ecNumber>
    </recommendedName>
</protein>
<comment type="caution">
    <text evidence="9">The sequence shown here is derived from an EMBL/GenBank/DDBJ whole genome shotgun (WGS) entry which is preliminary data.</text>
</comment>
<dbReference type="Gene3D" id="2.40.30.20">
    <property type="match status" value="2"/>
</dbReference>